<dbReference type="PROSITE" id="PS51194">
    <property type="entry name" value="HELICASE_CTER"/>
    <property type="match status" value="1"/>
</dbReference>
<keyword evidence="6 9" id="KW-0238">DNA-binding</keyword>
<sequence>MDFIVGQRWVSHTEAQLGLGVISEVADRLITVNFPAVEEERSYAVTNAPLSRVIYKVGEKIQTNDGKQLIIDEVLENNGVYIYFGSDPDDAEHIVPESNLDCFVQLTSPVQRLFSSQLDRGDAFRLRVKTLSQTHRLQQSGVTGLMGSRTNLLPHQIYIANEVAQRYAPRVLLADEVGLGKTIEAGMVIHQQIHTGRASRVLLVLPPSLVHQWLVEMRRRFNLNFSIFNEARLAVDESDDPFGEEEAPEAALNPFESEQLIMCSLDFLANSPMRQEQIQAAGFDLMVVDEAHHLEWSPEQASHEYSSIEALAKVIPGVLLLTATPEQLGIESHFARLRLLDPSRFHDLETFRQEEAGYQALNDVVQPLLSLPDDAVLSDKQLASLKPYLKDGQAQEATSVSQLIRQLLDQHGTGRVLFRNTRAAIPDFPERELHGYPLEAPSVYSVDDLRGVAGLTPETAAEELLWLSADPRVNWLEEKLKALKPQKALVICANAETAVALEGYLQLRAGIRSAAFYEGLSVVERDRAAAYFTDEENGAQVLVCSEIGSEGRNFQFAQHLILFDLPLNPDLLEQRIGRLDRIGQKNTIQIHVPYLEDSAQEVLFKWYEQGLNQFTQSCAVGKAIYERFEDALLEQLEQNDDAIGLETLIADTAEYTEQMREALEQGRDRLLEINSCNKDVAAELINKIEVAEDPEALDDYLELLFDCFNIDQEYHSQQALILRPTEQMLTDVFPGLRENDMTVTTDRQFALSREDMDFLSWEHPLVADAMDMILSGETGNATVATLPVKGLSPGSLLLEVVYGTRCIAPKSLQLESCLPLTPTRMLLTAKGTDYAEKIPHELINQRAERVKKATAQAGVAAIRTDIEAIIEKADALANQKLPALIEMAQQCNRERLQTEVARLKVLQAVNPAIRDEEIEYFTDQIALAEEHLQRATLEIQAIRVLITV</sequence>
<name>A0A317CU13_9GAMM</name>
<keyword evidence="2 9" id="KW-0378">Hydrolase</keyword>
<comment type="subunit">
    <text evidence="9">Interacts with the RNAP. Has a higher affinity for the core RNAP than for the holoenzyme. Its ATPase activity is stimulated by binding to RNAP.</text>
</comment>
<evidence type="ECO:0000256" key="3">
    <source>
        <dbReference type="ARBA" id="ARBA00022806"/>
    </source>
</evidence>
<dbReference type="GO" id="GO:0003677">
    <property type="term" value="F:DNA binding"/>
    <property type="evidence" value="ECO:0007669"/>
    <property type="project" value="UniProtKB-KW"/>
</dbReference>
<feature type="domain" description="Helicase ATP-binding" evidence="10">
    <location>
        <begin position="162"/>
        <end position="343"/>
    </location>
</feature>
<evidence type="ECO:0000256" key="7">
    <source>
        <dbReference type="ARBA" id="ARBA00023159"/>
    </source>
</evidence>
<keyword evidence="13" id="KW-1185">Reference proteome</keyword>
<evidence type="ECO:0000256" key="5">
    <source>
        <dbReference type="ARBA" id="ARBA00023015"/>
    </source>
</evidence>
<comment type="function">
    <text evidence="9">Transcription regulator that activates transcription by stimulating RNA polymerase (RNAP) recycling in case of stress conditions such as supercoiled DNA or high salt concentrations. Probably acts by releasing the RNAP, when it is trapped or immobilized on tightly supercoiled DNA. Does not activate transcription on linear DNA. Probably not involved in DNA repair.</text>
</comment>
<comment type="similarity">
    <text evidence="9">Belongs to the SNF2/RAD54 helicase family. RapA subfamily.</text>
</comment>
<feature type="domain" description="Helicase C-terminal" evidence="11">
    <location>
        <begin position="475"/>
        <end position="632"/>
    </location>
</feature>
<dbReference type="PROSITE" id="PS51192">
    <property type="entry name" value="HELICASE_ATP_BIND_1"/>
    <property type="match status" value="1"/>
</dbReference>
<gene>
    <name evidence="9" type="primary">rapA</name>
    <name evidence="12" type="ORF">DKW60_04880</name>
</gene>
<evidence type="ECO:0000256" key="9">
    <source>
        <dbReference type="HAMAP-Rule" id="MF_01821"/>
    </source>
</evidence>
<evidence type="ECO:0000256" key="8">
    <source>
        <dbReference type="ARBA" id="ARBA00023163"/>
    </source>
</evidence>
<dbReference type="InterPro" id="IPR040765">
    <property type="entry name" value="Tudor_1_RapA"/>
</dbReference>
<dbReference type="Pfam" id="PF00271">
    <property type="entry name" value="Helicase_C"/>
    <property type="match status" value="1"/>
</dbReference>
<keyword evidence="1 9" id="KW-0547">Nucleotide-binding</keyword>
<dbReference type="Gene3D" id="3.40.50.300">
    <property type="entry name" value="P-loop containing nucleotide triphosphate hydrolases"/>
    <property type="match status" value="1"/>
</dbReference>
<dbReference type="CDD" id="cd18011">
    <property type="entry name" value="DEXDc_RapA"/>
    <property type="match status" value="1"/>
</dbReference>
<evidence type="ECO:0000256" key="1">
    <source>
        <dbReference type="ARBA" id="ARBA00022741"/>
    </source>
</evidence>
<dbReference type="RefSeq" id="WP_109836545.1">
    <property type="nucleotide sequence ID" value="NZ_QGKM01000008.1"/>
</dbReference>
<dbReference type="Gene3D" id="2.30.30.930">
    <property type="match status" value="1"/>
</dbReference>
<dbReference type="InterPro" id="IPR014001">
    <property type="entry name" value="Helicase_ATP-bd"/>
</dbReference>
<dbReference type="Gene3D" id="2.30.30.140">
    <property type="match status" value="1"/>
</dbReference>
<feature type="short sequence motif" description="DEAH box" evidence="9">
    <location>
        <begin position="289"/>
        <end position="292"/>
    </location>
</feature>
<protein>
    <recommendedName>
        <fullName evidence="9">RNA polymerase-associated protein RapA</fullName>
        <ecNumber evidence="9">3.6.4.-</ecNumber>
    </recommendedName>
    <alternativeName>
        <fullName evidence="9">ATP-dependent helicase HepA</fullName>
    </alternativeName>
</protein>
<evidence type="ECO:0000313" key="13">
    <source>
        <dbReference type="Proteomes" id="UP000245539"/>
    </source>
</evidence>
<dbReference type="NCBIfam" id="NF003426">
    <property type="entry name" value="PRK04914.1"/>
    <property type="match status" value="1"/>
</dbReference>
<dbReference type="CDD" id="cd18793">
    <property type="entry name" value="SF2_C_SNF"/>
    <property type="match status" value="1"/>
</dbReference>
<dbReference type="SMART" id="SM00487">
    <property type="entry name" value="DEXDc"/>
    <property type="match status" value="1"/>
</dbReference>
<dbReference type="Pfam" id="PF18339">
    <property type="entry name" value="Tudor_1_RapA"/>
    <property type="match status" value="1"/>
</dbReference>
<evidence type="ECO:0000256" key="6">
    <source>
        <dbReference type="ARBA" id="ARBA00023125"/>
    </source>
</evidence>
<dbReference type="EMBL" id="QGKM01000008">
    <property type="protein sequence ID" value="PWQ99812.1"/>
    <property type="molecule type" value="Genomic_DNA"/>
</dbReference>
<dbReference type="GO" id="GO:0006355">
    <property type="term" value="P:regulation of DNA-templated transcription"/>
    <property type="evidence" value="ECO:0007669"/>
    <property type="project" value="UniProtKB-UniRule"/>
</dbReference>
<dbReference type="InterPro" id="IPR000330">
    <property type="entry name" value="SNF2_N"/>
</dbReference>
<dbReference type="InterPro" id="IPR027417">
    <property type="entry name" value="P-loop_NTPase"/>
</dbReference>
<dbReference type="Gene3D" id="6.10.140.2230">
    <property type="match status" value="1"/>
</dbReference>
<organism evidence="12 13">
    <name type="scientific">Leucothrix pacifica</name>
    <dbReference type="NCBI Taxonomy" id="1247513"/>
    <lineage>
        <taxon>Bacteria</taxon>
        <taxon>Pseudomonadati</taxon>
        <taxon>Pseudomonadota</taxon>
        <taxon>Gammaproteobacteria</taxon>
        <taxon>Thiotrichales</taxon>
        <taxon>Thiotrichaceae</taxon>
        <taxon>Leucothrix</taxon>
    </lineage>
</organism>
<proteinExistence type="inferred from homology"/>
<dbReference type="Pfam" id="PF12137">
    <property type="entry name" value="RapA_C"/>
    <property type="match status" value="1"/>
</dbReference>
<dbReference type="GO" id="GO:0005524">
    <property type="term" value="F:ATP binding"/>
    <property type="evidence" value="ECO:0007669"/>
    <property type="project" value="UniProtKB-UniRule"/>
</dbReference>
<dbReference type="GO" id="GO:0004386">
    <property type="term" value="F:helicase activity"/>
    <property type="evidence" value="ECO:0007669"/>
    <property type="project" value="UniProtKB-UniRule"/>
</dbReference>
<dbReference type="InterPro" id="IPR038718">
    <property type="entry name" value="SNF2-like_sf"/>
</dbReference>
<dbReference type="PANTHER" id="PTHR45766:SF6">
    <property type="entry name" value="SWI_SNF-RELATED MATRIX-ASSOCIATED ACTIN-DEPENDENT REGULATOR OF CHROMATIN SUBFAMILY A-LIKE PROTEIN 1"/>
    <property type="match status" value="1"/>
</dbReference>
<accession>A0A317CU13</accession>
<reference evidence="12 13" key="1">
    <citation type="submission" date="2018-05" db="EMBL/GenBank/DDBJ databases">
        <title>Leucothrix arctica sp. nov., isolated from Arctic seawater.</title>
        <authorList>
            <person name="Choi A."/>
            <person name="Baek K."/>
        </authorList>
    </citation>
    <scope>NUCLEOTIDE SEQUENCE [LARGE SCALE GENOMIC DNA]</scope>
    <source>
        <strain evidence="12 13">JCM 18388</strain>
    </source>
</reference>
<dbReference type="InterPro" id="IPR023949">
    <property type="entry name" value="Helicase_RapA"/>
</dbReference>
<dbReference type="SMART" id="SM00490">
    <property type="entry name" value="HELICc"/>
    <property type="match status" value="1"/>
</dbReference>
<keyword evidence="7 9" id="KW-0010">Activator</keyword>
<dbReference type="PANTHER" id="PTHR45766">
    <property type="entry name" value="DNA ANNEALING HELICASE AND ENDONUCLEASE ZRANB3 FAMILY MEMBER"/>
    <property type="match status" value="1"/>
</dbReference>
<dbReference type="Gene3D" id="3.40.50.10810">
    <property type="entry name" value="Tandem AAA-ATPase domain"/>
    <property type="match status" value="1"/>
</dbReference>
<keyword evidence="5 9" id="KW-0805">Transcription regulation</keyword>
<dbReference type="InterPro" id="IPR001650">
    <property type="entry name" value="Helicase_C-like"/>
</dbReference>
<dbReference type="AlphaFoldDB" id="A0A317CU13"/>
<dbReference type="SUPFAM" id="SSF52540">
    <property type="entry name" value="P-loop containing nucleoside triphosphate hydrolases"/>
    <property type="match status" value="2"/>
</dbReference>
<evidence type="ECO:0000259" key="10">
    <source>
        <dbReference type="PROSITE" id="PS51192"/>
    </source>
</evidence>
<keyword evidence="4 9" id="KW-0067">ATP-binding</keyword>
<dbReference type="InterPro" id="IPR040766">
    <property type="entry name" value="Tudor_2_RapA"/>
</dbReference>
<evidence type="ECO:0000313" key="12">
    <source>
        <dbReference type="EMBL" id="PWQ99812.1"/>
    </source>
</evidence>
<dbReference type="Pfam" id="PF18337">
    <property type="entry name" value="Tudor_RapA"/>
    <property type="match status" value="1"/>
</dbReference>
<dbReference type="Pfam" id="PF00176">
    <property type="entry name" value="SNF2-rel_dom"/>
    <property type="match status" value="1"/>
</dbReference>
<dbReference type="InterPro" id="IPR049730">
    <property type="entry name" value="SNF2/RAD54-like_C"/>
</dbReference>
<evidence type="ECO:0000259" key="11">
    <source>
        <dbReference type="PROSITE" id="PS51194"/>
    </source>
</evidence>
<dbReference type="OrthoDB" id="9814088at2"/>
<feature type="binding site" evidence="9">
    <location>
        <begin position="175"/>
        <end position="182"/>
    </location>
    <ligand>
        <name>ATP</name>
        <dbReference type="ChEBI" id="CHEBI:30616"/>
    </ligand>
</feature>
<dbReference type="Proteomes" id="UP000245539">
    <property type="component" value="Unassembled WGS sequence"/>
</dbReference>
<evidence type="ECO:0000256" key="2">
    <source>
        <dbReference type="ARBA" id="ARBA00022801"/>
    </source>
</evidence>
<dbReference type="GO" id="GO:0016817">
    <property type="term" value="F:hydrolase activity, acting on acid anhydrides"/>
    <property type="evidence" value="ECO:0007669"/>
    <property type="project" value="InterPro"/>
</dbReference>
<dbReference type="InterPro" id="IPR057342">
    <property type="entry name" value="DEXDc_RapA"/>
</dbReference>
<keyword evidence="3 9" id="KW-0347">Helicase</keyword>
<dbReference type="Gene3D" id="6.10.140.1500">
    <property type="match status" value="1"/>
</dbReference>
<comment type="caution">
    <text evidence="12">The sequence shown here is derived from an EMBL/GenBank/DDBJ whole genome shotgun (WGS) entry which is preliminary data.</text>
</comment>
<keyword evidence="8 9" id="KW-0804">Transcription</keyword>
<dbReference type="InterPro" id="IPR022737">
    <property type="entry name" value="RapA_C"/>
</dbReference>
<evidence type="ECO:0000256" key="4">
    <source>
        <dbReference type="ARBA" id="ARBA00022840"/>
    </source>
</evidence>
<dbReference type="EC" id="3.6.4.-" evidence="9"/>
<dbReference type="Gene3D" id="3.30.360.80">
    <property type="match status" value="1"/>
</dbReference>
<dbReference type="HAMAP" id="MF_01821">
    <property type="entry name" value="Helicase_RapA"/>
    <property type="match status" value="1"/>
</dbReference>